<dbReference type="FunFam" id="2.30.180.10:FF:000032">
    <property type="entry name" value="Fasciclin domain-containing protein, putative"/>
    <property type="match status" value="1"/>
</dbReference>
<dbReference type="GO" id="GO:0005615">
    <property type="term" value="C:extracellular space"/>
    <property type="evidence" value="ECO:0007669"/>
    <property type="project" value="TreeGrafter"/>
</dbReference>
<evidence type="ECO:0000256" key="1">
    <source>
        <dbReference type="SAM" id="MobiDB-lite"/>
    </source>
</evidence>
<dbReference type="Proteomes" id="UP000245468">
    <property type="component" value="Chromosome"/>
</dbReference>
<dbReference type="EMBL" id="CP029346">
    <property type="protein sequence ID" value="AWL09661.1"/>
    <property type="molecule type" value="Genomic_DNA"/>
</dbReference>
<dbReference type="InterPro" id="IPR036378">
    <property type="entry name" value="FAS1_dom_sf"/>
</dbReference>
<proteinExistence type="predicted"/>
<dbReference type="InterPro" id="IPR050904">
    <property type="entry name" value="Adhesion/Biosynth-related"/>
</dbReference>
<dbReference type="KEGG" id="psez:HME7025_01809"/>
<keyword evidence="4" id="KW-1185">Reference proteome</keyword>
<dbReference type="PANTHER" id="PTHR10900:SF77">
    <property type="entry name" value="FI19380P1"/>
    <property type="match status" value="1"/>
</dbReference>
<feature type="domain" description="FAS1" evidence="2">
    <location>
        <begin position="64"/>
        <end position="196"/>
    </location>
</feature>
<dbReference type="Pfam" id="PF02469">
    <property type="entry name" value="Fasciclin"/>
    <property type="match status" value="1"/>
</dbReference>
<evidence type="ECO:0000259" key="2">
    <source>
        <dbReference type="PROSITE" id="PS50213"/>
    </source>
</evidence>
<evidence type="ECO:0000313" key="3">
    <source>
        <dbReference type="EMBL" id="AWL09661.1"/>
    </source>
</evidence>
<dbReference type="PROSITE" id="PS50213">
    <property type="entry name" value="FAS1"/>
    <property type="match status" value="1"/>
</dbReference>
<dbReference type="InterPro" id="IPR000782">
    <property type="entry name" value="FAS1_domain"/>
</dbReference>
<feature type="compositionally biased region" description="Low complexity" evidence="1">
    <location>
        <begin position="41"/>
        <end position="52"/>
    </location>
</feature>
<name>A0A2S2DW83_9BACT</name>
<reference evidence="4" key="1">
    <citation type="submission" date="2018-05" db="EMBL/GenBank/DDBJ databases">
        <title>Pseudarcicella sp. HME7025 Genome sequencing and assembly.</title>
        <authorList>
            <person name="Kim H."/>
            <person name="Kang H."/>
            <person name="Joh K."/>
        </authorList>
    </citation>
    <scope>NUCLEOTIDE SEQUENCE [LARGE SCALE GENOMIC DNA]</scope>
    <source>
        <strain evidence="4">HME7025</strain>
    </source>
</reference>
<organism evidence="3 4">
    <name type="scientific">Aquirufa nivalisilvae</name>
    <dbReference type="NCBI Taxonomy" id="2516557"/>
    <lineage>
        <taxon>Bacteria</taxon>
        <taxon>Pseudomonadati</taxon>
        <taxon>Bacteroidota</taxon>
        <taxon>Cytophagia</taxon>
        <taxon>Cytophagales</taxon>
        <taxon>Flectobacillaceae</taxon>
        <taxon>Aquirufa</taxon>
    </lineage>
</organism>
<protein>
    <recommendedName>
        <fullName evidence="2">FAS1 domain-containing protein</fullName>
    </recommendedName>
</protein>
<dbReference type="Gene3D" id="2.30.180.10">
    <property type="entry name" value="FAS1 domain"/>
    <property type="match status" value="1"/>
</dbReference>
<evidence type="ECO:0000313" key="4">
    <source>
        <dbReference type="Proteomes" id="UP000245468"/>
    </source>
</evidence>
<dbReference type="PANTHER" id="PTHR10900">
    <property type="entry name" value="PERIOSTIN-RELATED"/>
    <property type="match status" value="1"/>
</dbReference>
<feature type="region of interest" description="Disordered" evidence="1">
    <location>
        <begin position="41"/>
        <end position="64"/>
    </location>
</feature>
<dbReference type="SUPFAM" id="SSF82153">
    <property type="entry name" value="FAS1 domain"/>
    <property type="match status" value="1"/>
</dbReference>
<sequence>MVLYTLLFIHVNLNIMKVLSITILAAMFMFTAACSSTEADTSSSTTETAANAGGQENVKDDDSQQDVVKVAVGSKDHTTLVAALKQADLVTSLSNAGPFTVFAPTNAAFDKVDKATLAALMTDEKKADLQNILQYHVTVSALKADYLQDGQVLGMVNGDNVTVSIKNGKIMLNNSATIIASVPASNGIIHVIDGVLLPPSK</sequence>
<dbReference type="AlphaFoldDB" id="A0A2S2DW83"/>
<gene>
    <name evidence="3" type="ORF">HME7025_01809</name>
</gene>
<dbReference type="SMART" id="SM00554">
    <property type="entry name" value="FAS1"/>
    <property type="match status" value="1"/>
</dbReference>
<accession>A0A2S2DW83</accession>